<dbReference type="InterPro" id="IPR029044">
    <property type="entry name" value="Nucleotide-diphossugar_trans"/>
</dbReference>
<evidence type="ECO:0000256" key="4">
    <source>
        <dbReference type="ARBA" id="ARBA00022679"/>
    </source>
</evidence>
<feature type="region of interest" description="Disordered" evidence="10">
    <location>
        <begin position="46"/>
        <end position="66"/>
    </location>
</feature>
<keyword evidence="7 11" id="KW-1133">Transmembrane helix</keyword>
<dbReference type="Pfam" id="PF11051">
    <property type="entry name" value="Mannosyl_trans3"/>
    <property type="match status" value="1"/>
</dbReference>
<keyword evidence="13" id="KW-1185">Reference proteome</keyword>
<comment type="caution">
    <text evidence="12">The sequence shown here is derived from an EMBL/GenBank/DDBJ whole genome shotgun (WGS) entry which is preliminary data.</text>
</comment>
<dbReference type="PANTHER" id="PTHR31392">
    <property type="entry name" value="ALPHA-1,3-MANNOSYLTRANSFERASE MNN1-RELATED"/>
    <property type="match status" value="1"/>
</dbReference>
<keyword evidence="8 11" id="KW-0472">Membrane</keyword>
<gene>
    <name evidence="12" type="ORF">QBC46DRAFT_389107</name>
</gene>
<reference evidence="13" key="1">
    <citation type="journal article" date="2023" name="Mol. Phylogenet. Evol.">
        <title>Genome-scale phylogeny and comparative genomics of the fungal order Sordariales.</title>
        <authorList>
            <person name="Hensen N."/>
            <person name="Bonometti L."/>
            <person name="Westerberg I."/>
            <person name="Brannstrom I.O."/>
            <person name="Guillou S."/>
            <person name="Cros-Aarteil S."/>
            <person name="Calhoun S."/>
            <person name="Haridas S."/>
            <person name="Kuo A."/>
            <person name="Mondo S."/>
            <person name="Pangilinan J."/>
            <person name="Riley R."/>
            <person name="LaButti K."/>
            <person name="Andreopoulos B."/>
            <person name="Lipzen A."/>
            <person name="Chen C."/>
            <person name="Yan M."/>
            <person name="Daum C."/>
            <person name="Ng V."/>
            <person name="Clum A."/>
            <person name="Steindorff A."/>
            <person name="Ohm R.A."/>
            <person name="Martin F."/>
            <person name="Silar P."/>
            <person name="Natvig D.O."/>
            <person name="Lalanne C."/>
            <person name="Gautier V."/>
            <person name="Ament-Velasquez S.L."/>
            <person name="Kruys A."/>
            <person name="Hutchinson M.I."/>
            <person name="Powell A.J."/>
            <person name="Barry K."/>
            <person name="Miller A.N."/>
            <person name="Grigoriev I.V."/>
            <person name="Debuchy R."/>
            <person name="Gladieux P."/>
            <person name="Hiltunen Thoren M."/>
            <person name="Johannesson H."/>
        </authorList>
    </citation>
    <scope>NUCLEOTIDE SEQUENCE [LARGE SCALE GENOMIC DNA]</scope>
    <source>
        <strain evidence="13">CBS 340.73</strain>
    </source>
</reference>
<evidence type="ECO:0000256" key="2">
    <source>
        <dbReference type="ARBA" id="ARBA00009105"/>
    </source>
</evidence>
<keyword evidence="6" id="KW-0735">Signal-anchor</keyword>
<evidence type="ECO:0000256" key="7">
    <source>
        <dbReference type="ARBA" id="ARBA00022989"/>
    </source>
</evidence>
<evidence type="ECO:0000313" key="12">
    <source>
        <dbReference type="EMBL" id="KAK3938890.1"/>
    </source>
</evidence>
<dbReference type="PANTHER" id="PTHR31392:SF1">
    <property type="entry name" value="ALPHA-1,3-MANNOSYLTRANSFERASE MNN1-RELATED"/>
    <property type="match status" value="1"/>
</dbReference>
<evidence type="ECO:0000256" key="5">
    <source>
        <dbReference type="ARBA" id="ARBA00022692"/>
    </source>
</evidence>
<evidence type="ECO:0000256" key="8">
    <source>
        <dbReference type="ARBA" id="ARBA00023136"/>
    </source>
</evidence>
<dbReference type="InterPro" id="IPR022751">
    <property type="entry name" value="Alpha_mannosyltransferase"/>
</dbReference>
<keyword evidence="3 12" id="KW-0328">Glycosyltransferase</keyword>
<dbReference type="SUPFAM" id="SSF53448">
    <property type="entry name" value="Nucleotide-diphospho-sugar transferases"/>
    <property type="match status" value="1"/>
</dbReference>
<dbReference type="AlphaFoldDB" id="A0AAN6N479"/>
<comment type="similarity">
    <text evidence="2">Belongs to the MNN1/MNT family.</text>
</comment>
<evidence type="ECO:0000256" key="6">
    <source>
        <dbReference type="ARBA" id="ARBA00022968"/>
    </source>
</evidence>
<dbReference type="GO" id="GO:0016020">
    <property type="term" value="C:membrane"/>
    <property type="evidence" value="ECO:0007669"/>
    <property type="project" value="UniProtKB-SubCell"/>
</dbReference>
<dbReference type="GO" id="GO:0006493">
    <property type="term" value="P:protein O-linked glycosylation"/>
    <property type="evidence" value="ECO:0007669"/>
    <property type="project" value="TreeGrafter"/>
</dbReference>
<evidence type="ECO:0000256" key="3">
    <source>
        <dbReference type="ARBA" id="ARBA00022676"/>
    </source>
</evidence>
<dbReference type="GO" id="GO:0000033">
    <property type="term" value="F:alpha-1,3-mannosyltransferase activity"/>
    <property type="evidence" value="ECO:0007669"/>
    <property type="project" value="TreeGrafter"/>
</dbReference>
<dbReference type="EMBL" id="MU853820">
    <property type="protein sequence ID" value="KAK3938890.1"/>
    <property type="molecule type" value="Genomic_DNA"/>
</dbReference>
<evidence type="ECO:0000256" key="9">
    <source>
        <dbReference type="ARBA" id="ARBA00023180"/>
    </source>
</evidence>
<evidence type="ECO:0000313" key="13">
    <source>
        <dbReference type="Proteomes" id="UP001303473"/>
    </source>
</evidence>
<keyword evidence="4" id="KW-0808">Transferase</keyword>
<feature type="transmembrane region" description="Helical" evidence="11">
    <location>
        <begin position="12"/>
        <end position="33"/>
    </location>
</feature>
<dbReference type="Proteomes" id="UP001303473">
    <property type="component" value="Unassembled WGS sequence"/>
</dbReference>
<organism evidence="12 13">
    <name type="scientific">Diplogelasinospora grovesii</name>
    <dbReference type="NCBI Taxonomy" id="303347"/>
    <lineage>
        <taxon>Eukaryota</taxon>
        <taxon>Fungi</taxon>
        <taxon>Dikarya</taxon>
        <taxon>Ascomycota</taxon>
        <taxon>Pezizomycotina</taxon>
        <taxon>Sordariomycetes</taxon>
        <taxon>Sordariomycetidae</taxon>
        <taxon>Sordariales</taxon>
        <taxon>Diplogelasinosporaceae</taxon>
        <taxon>Diplogelasinospora</taxon>
    </lineage>
</organism>
<keyword evidence="5 11" id="KW-0812">Transmembrane</keyword>
<comment type="subcellular location">
    <subcellularLocation>
        <location evidence="1">Membrane</location>
        <topology evidence="1">Single-pass type II membrane protein</topology>
    </subcellularLocation>
</comment>
<evidence type="ECO:0000256" key="11">
    <source>
        <dbReference type="SAM" id="Phobius"/>
    </source>
</evidence>
<evidence type="ECO:0000256" key="1">
    <source>
        <dbReference type="ARBA" id="ARBA00004606"/>
    </source>
</evidence>
<dbReference type="GO" id="GO:0005794">
    <property type="term" value="C:Golgi apparatus"/>
    <property type="evidence" value="ECO:0007669"/>
    <property type="project" value="TreeGrafter"/>
</dbReference>
<protein>
    <submittedName>
        <fullName evidence="12">Mannosyltransferase putative-domain-containing protein</fullName>
    </submittedName>
</protein>
<accession>A0AAN6N479</accession>
<name>A0AAN6N479_9PEZI</name>
<evidence type="ECO:0000256" key="10">
    <source>
        <dbReference type="SAM" id="MobiDB-lite"/>
    </source>
</evidence>
<sequence>MKGIFARASKSAYAKNPVLGCLVFATVSAWILISFFRLRGELPGSGGAASHQQQQQQQAPSIRTSTNTNEINRINEFAQHLIDYPIQWPYRNRFGEMGSRLRLVREWIELADAAAAAATSDEEKVGAEVLRNTTERVLGHTFPFLLTYTNWWAPFADLRQRFTGKQKQGIVIPTGTRTFRFACHLVVSLRKVLDSKLPIQIVYAGDFDLPPEQREEIASLSKDGDITFMDILTVFEDKTLKLGTGGWAIKAFAALAAPFEEVILLDADTVFLQKPEMLLQQRAYAEKGALLFHDRLLWQHAFQDRHRWWHAQIKFPSLELNKSLVWTQEYAEEADSGVVVLNKSRLDVLLGLLHTAWQNTEPVREETTYKLTYGDKESWWLGLELAGSQYAFEKHYAGIVGWMHENGTTSKKKDDGKKRVCSFVIAHVDEEDKLIWYNGGLAKNKMTMPDVFEVPTHWMIDADWEKGAAKEDMSCIAGGKAIPLTKEESAILAKSMKLAEEVDSSLALIDKSR</sequence>
<keyword evidence="9" id="KW-0325">Glycoprotein</keyword>
<proteinExistence type="inferred from homology"/>